<feature type="chain" id="PRO_5012939461" description="Secreted protein" evidence="1">
    <location>
        <begin position="22"/>
        <end position="162"/>
    </location>
</feature>
<keyword evidence="1" id="KW-0732">Signal</keyword>
<dbReference type="Proteomes" id="UP000242188">
    <property type="component" value="Unassembled WGS sequence"/>
</dbReference>
<accession>A0A210QB86</accession>
<dbReference type="AlphaFoldDB" id="A0A210QB86"/>
<evidence type="ECO:0008006" key="4">
    <source>
        <dbReference type="Google" id="ProtNLM"/>
    </source>
</evidence>
<organism evidence="2 3">
    <name type="scientific">Mizuhopecten yessoensis</name>
    <name type="common">Japanese scallop</name>
    <name type="synonym">Patinopecten yessoensis</name>
    <dbReference type="NCBI Taxonomy" id="6573"/>
    <lineage>
        <taxon>Eukaryota</taxon>
        <taxon>Metazoa</taxon>
        <taxon>Spiralia</taxon>
        <taxon>Lophotrochozoa</taxon>
        <taxon>Mollusca</taxon>
        <taxon>Bivalvia</taxon>
        <taxon>Autobranchia</taxon>
        <taxon>Pteriomorphia</taxon>
        <taxon>Pectinida</taxon>
        <taxon>Pectinoidea</taxon>
        <taxon>Pectinidae</taxon>
        <taxon>Mizuhopecten</taxon>
    </lineage>
</organism>
<reference evidence="2 3" key="1">
    <citation type="journal article" date="2017" name="Nat. Ecol. Evol.">
        <title>Scallop genome provides insights into evolution of bilaterian karyotype and development.</title>
        <authorList>
            <person name="Wang S."/>
            <person name="Zhang J."/>
            <person name="Jiao W."/>
            <person name="Li J."/>
            <person name="Xun X."/>
            <person name="Sun Y."/>
            <person name="Guo X."/>
            <person name="Huan P."/>
            <person name="Dong B."/>
            <person name="Zhang L."/>
            <person name="Hu X."/>
            <person name="Sun X."/>
            <person name="Wang J."/>
            <person name="Zhao C."/>
            <person name="Wang Y."/>
            <person name="Wang D."/>
            <person name="Huang X."/>
            <person name="Wang R."/>
            <person name="Lv J."/>
            <person name="Li Y."/>
            <person name="Zhang Z."/>
            <person name="Liu B."/>
            <person name="Lu W."/>
            <person name="Hui Y."/>
            <person name="Liang J."/>
            <person name="Zhou Z."/>
            <person name="Hou R."/>
            <person name="Li X."/>
            <person name="Liu Y."/>
            <person name="Li H."/>
            <person name="Ning X."/>
            <person name="Lin Y."/>
            <person name="Zhao L."/>
            <person name="Xing Q."/>
            <person name="Dou J."/>
            <person name="Li Y."/>
            <person name="Mao J."/>
            <person name="Guo H."/>
            <person name="Dou H."/>
            <person name="Li T."/>
            <person name="Mu C."/>
            <person name="Jiang W."/>
            <person name="Fu Q."/>
            <person name="Fu X."/>
            <person name="Miao Y."/>
            <person name="Liu J."/>
            <person name="Yu Q."/>
            <person name="Li R."/>
            <person name="Liao H."/>
            <person name="Li X."/>
            <person name="Kong Y."/>
            <person name="Jiang Z."/>
            <person name="Chourrout D."/>
            <person name="Li R."/>
            <person name="Bao Z."/>
        </authorList>
    </citation>
    <scope>NUCLEOTIDE SEQUENCE [LARGE SCALE GENOMIC DNA]</scope>
    <source>
        <strain evidence="2 3">PY_sf001</strain>
    </source>
</reference>
<protein>
    <recommendedName>
        <fullName evidence="4">Secreted protein</fullName>
    </recommendedName>
</protein>
<name>A0A210QB86_MIZYE</name>
<comment type="caution">
    <text evidence="2">The sequence shown here is derived from an EMBL/GenBank/DDBJ whole genome shotgun (WGS) entry which is preliminary data.</text>
</comment>
<gene>
    <name evidence="2" type="ORF">KP79_PYT15429</name>
</gene>
<feature type="signal peptide" evidence="1">
    <location>
        <begin position="1"/>
        <end position="21"/>
    </location>
</feature>
<proteinExistence type="predicted"/>
<dbReference type="EMBL" id="NEDP02004329">
    <property type="protein sequence ID" value="OWF45997.1"/>
    <property type="molecule type" value="Genomic_DNA"/>
</dbReference>
<keyword evidence="3" id="KW-1185">Reference proteome</keyword>
<evidence type="ECO:0000313" key="3">
    <source>
        <dbReference type="Proteomes" id="UP000242188"/>
    </source>
</evidence>
<evidence type="ECO:0000256" key="1">
    <source>
        <dbReference type="SAM" id="SignalP"/>
    </source>
</evidence>
<sequence>MRWILKFTLMTVSVLVASGRGAPFRPPNAGFACSGFISRETTTYRVPPDCPSVILTCYQGTCPQVVILTFDHVQSICFGHRFYGISSYSVLTSTGNIRVSEGRRKCIPELTNRNVSLTLHGHTGQVIFFNMVSLQEDSISLHTHRVSSFEEALAMLNELATS</sequence>
<evidence type="ECO:0000313" key="2">
    <source>
        <dbReference type="EMBL" id="OWF45997.1"/>
    </source>
</evidence>